<accession>A0A329Y9P2</accession>
<dbReference type="InterPro" id="IPR001646">
    <property type="entry name" value="5peptide_repeat"/>
</dbReference>
<name>A0A329Y9P2_RHITR</name>
<gene>
    <name evidence="1" type="ORF">DQ393_26405</name>
</gene>
<dbReference type="Proteomes" id="UP000251205">
    <property type="component" value="Unassembled WGS sequence"/>
</dbReference>
<dbReference type="Pfam" id="PF13599">
    <property type="entry name" value="Pentapeptide_4"/>
    <property type="match status" value="1"/>
</dbReference>
<evidence type="ECO:0000313" key="1">
    <source>
        <dbReference type="EMBL" id="RAX38692.1"/>
    </source>
</evidence>
<dbReference type="SUPFAM" id="SSF141571">
    <property type="entry name" value="Pentapeptide repeat-like"/>
    <property type="match status" value="1"/>
</dbReference>
<dbReference type="Gene3D" id="2.160.20.80">
    <property type="entry name" value="E3 ubiquitin-protein ligase SopA"/>
    <property type="match status" value="1"/>
</dbReference>
<comment type="caution">
    <text evidence="1">The sequence shown here is derived from an EMBL/GenBank/DDBJ whole genome shotgun (WGS) entry which is preliminary data.</text>
</comment>
<dbReference type="EMBL" id="QMKK01000054">
    <property type="protein sequence ID" value="RAX38692.1"/>
    <property type="molecule type" value="Genomic_DNA"/>
</dbReference>
<dbReference type="PANTHER" id="PTHR42999">
    <property type="entry name" value="ANTIBIOTIC RESISTANCE PROTEIN MCBG"/>
    <property type="match status" value="1"/>
</dbReference>
<dbReference type="AlphaFoldDB" id="A0A329Y9P2"/>
<evidence type="ECO:0000313" key="2">
    <source>
        <dbReference type="Proteomes" id="UP000251205"/>
    </source>
</evidence>
<dbReference type="OrthoDB" id="8410106at2"/>
<reference evidence="1 2" key="1">
    <citation type="submission" date="2018-06" db="EMBL/GenBank/DDBJ databases">
        <title>Whole Genome Sequence of an efficient microsymbiont, Rhizobium tropici.</title>
        <authorList>
            <person name="Srinivasan R."/>
            <person name="Singh H.V."/>
            <person name="Srivastava R."/>
            <person name="Kumari B."/>
            <person name="Radhakrishna A."/>
        </authorList>
    </citation>
    <scope>NUCLEOTIDE SEQUENCE [LARGE SCALE GENOMIC DNA]</scope>
    <source>
        <strain evidence="1 2">IGFRI Rhizo-19</strain>
    </source>
</reference>
<dbReference type="PANTHER" id="PTHR42999:SF1">
    <property type="entry name" value="PENTAPEPTIDE REPEAT-CONTAINING PROTEIN"/>
    <property type="match status" value="1"/>
</dbReference>
<organism evidence="1 2">
    <name type="scientific">Rhizobium tropici</name>
    <dbReference type="NCBI Taxonomy" id="398"/>
    <lineage>
        <taxon>Bacteria</taxon>
        <taxon>Pseudomonadati</taxon>
        <taxon>Pseudomonadota</taxon>
        <taxon>Alphaproteobacteria</taxon>
        <taxon>Hyphomicrobiales</taxon>
        <taxon>Rhizobiaceae</taxon>
        <taxon>Rhizobium/Agrobacterium group</taxon>
        <taxon>Rhizobium</taxon>
    </lineage>
</organism>
<proteinExistence type="predicted"/>
<protein>
    <submittedName>
        <fullName evidence="1">Pentapeptide repeat-containing protein</fullName>
    </submittedName>
</protein>
<sequence length="162" mass="18080">MRKISQKDFEANLLAQARENGIDLSDADLSDIVWHGLDLSAATIAMSVLRNAHFSATQSLSGCTWIGNRIENCAFESVPISKAELLHCEFEACAMHAMRFFRTDLSGTIFSSCRFVDVDLSEAVAIRVRFENCSFTHTRLTRDFLFTGTGDFKFSPEGNLNI</sequence>
<dbReference type="InterPro" id="IPR052949">
    <property type="entry name" value="PA_immunity-related"/>
</dbReference>